<evidence type="ECO:0000256" key="1">
    <source>
        <dbReference type="ARBA" id="ARBA00022723"/>
    </source>
</evidence>
<evidence type="ECO:0000259" key="2">
    <source>
        <dbReference type="Pfam" id="PF01557"/>
    </source>
</evidence>
<dbReference type="Gene3D" id="2.30.30.370">
    <property type="entry name" value="FAH"/>
    <property type="match status" value="1"/>
</dbReference>
<dbReference type="FunFam" id="3.90.850.10:FF:000002">
    <property type="entry name" value="2-hydroxyhepta-2,4-diene-1,7-dioate isomerase"/>
    <property type="match status" value="1"/>
</dbReference>
<accession>A0A2A9EHP3</accession>
<dbReference type="Pfam" id="PF10370">
    <property type="entry name" value="Rv2993c-like_N"/>
    <property type="match status" value="1"/>
</dbReference>
<evidence type="ECO:0000313" key="4">
    <source>
        <dbReference type="EMBL" id="PFG37770.1"/>
    </source>
</evidence>
<dbReference type="SUPFAM" id="SSF56529">
    <property type="entry name" value="FAH"/>
    <property type="match status" value="1"/>
</dbReference>
<dbReference type="InterPro" id="IPR011234">
    <property type="entry name" value="Fumarylacetoacetase-like_C"/>
</dbReference>
<dbReference type="AlphaFoldDB" id="A0A2A9EHP3"/>
<sequence length="260" mass="28215">MRIARFSQGNDPRYAVVDGEPGHEVLRVITGDPIYMPVQETGEVVPITDDVRLLAPVIPRSKIVAVGRNYADHVKEMGNDLPTTPLLFFKPNTAVIGPDDPIVLPSFSNEVSYEAELAVVIGKVTRNVSPEQALGKVFGYTVANDVTARDVQRAEDQWARAKGFDSSCPIGPWITTGLDPEDLAVSSRVNGETRQDGRTSQMIFDTAYLISYISEAFTLLPGDVILTGTPAGVGEIVHADIVECEVEGVGVLRNPVIRRD</sequence>
<evidence type="ECO:0000313" key="5">
    <source>
        <dbReference type="Proteomes" id="UP000221394"/>
    </source>
</evidence>
<evidence type="ECO:0000259" key="3">
    <source>
        <dbReference type="Pfam" id="PF10370"/>
    </source>
</evidence>
<proteinExistence type="predicted"/>
<dbReference type="InterPro" id="IPR036663">
    <property type="entry name" value="Fumarylacetoacetase_C_sf"/>
</dbReference>
<protein>
    <submittedName>
        <fullName evidence="4">2-keto-4-pentenoate hydratase/2-oxohepta-3-ene-1,7-dioic acid hydratase in catechol pathway</fullName>
    </submittedName>
</protein>
<dbReference type="Proteomes" id="UP000221394">
    <property type="component" value="Unassembled WGS sequence"/>
</dbReference>
<feature type="domain" description="Rv2993c-like N-terminal" evidence="3">
    <location>
        <begin position="1"/>
        <end position="56"/>
    </location>
</feature>
<reference evidence="4 5" key="1">
    <citation type="submission" date="2017-10" db="EMBL/GenBank/DDBJ databases">
        <title>Sequencing the genomes of 1000 actinobacteria strains.</title>
        <authorList>
            <person name="Klenk H.-P."/>
        </authorList>
    </citation>
    <scope>NUCLEOTIDE SEQUENCE [LARGE SCALE GENOMIC DNA]</scope>
    <source>
        <strain evidence="4 5">DSM 21574</strain>
    </source>
</reference>
<organism evidence="4 5">
    <name type="scientific">Flavimobilis soli</name>
    <dbReference type="NCBI Taxonomy" id="442709"/>
    <lineage>
        <taxon>Bacteria</taxon>
        <taxon>Bacillati</taxon>
        <taxon>Actinomycetota</taxon>
        <taxon>Actinomycetes</taxon>
        <taxon>Micrococcales</taxon>
        <taxon>Jonesiaceae</taxon>
        <taxon>Flavimobilis</taxon>
    </lineage>
</organism>
<dbReference type="Pfam" id="PF01557">
    <property type="entry name" value="FAA_hydrolase"/>
    <property type="match status" value="1"/>
</dbReference>
<gene>
    <name evidence="4" type="ORF">ATL41_2543</name>
</gene>
<dbReference type="GO" id="GO:0018773">
    <property type="term" value="F:acetylpyruvate hydrolase activity"/>
    <property type="evidence" value="ECO:0007669"/>
    <property type="project" value="TreeGrafter"/>
</dbReference>
<dbReference type="InterPro" id="IPR018833">
    <property type="entry name" value="Rv2993c-like_N"/>
</dbReference>
<dbReference type="Gene3D" id="3.90.850.10">
    <property type="entry name" value="Fumarylacetoacetase-like, C-terminal domain"/>
    <property type="match status" value="1"/>
</dbReference>
<dbReference type="GO" id="GO:0046872">
    <property type="term" value="F:metal ion binding"/>
    <property type="evidence" value="ECO:0007669"/>
    <property type="project" value="UniProtKB-KW"/>
</dbReference>
<dbReference type="RefSeq" id="WP_098458774.1">
    <property type="nucleotide sequence ID" value="NZ_PDJH01000001.1"/>
</dbReference>
<feature type="domain" description="Fumarylacetoacetase-like C-terminal" evidence="2">
    <location>
        <begin position="62"/>
        <end position="256"/>
    </location>
</feature>
<comment type="caution">
    <text evidence="4">The sequence shown here is derived from an EMBL/GenBank/DDBJ whole genome shotgun (WGS) entry which is preliminary data.</text>
</comment>
<keyword evidence="1" id="KW-0479">Metal-binding</keyword>
<dbReference type="GO" id="GO:0019752">
    <property type="term" value="P:carboxylic acid metabolic process"/>
    <property type="evidence" value="ECO:0007669"/>
    <property type="project" value="UniProtKB-ARBA"/>
</dbReference>
<dbReference type="PANTHER" id="PTHR11820">
    <property type="entry name" value="ACYLPYRUVASE"/>
    <property type="match status" value="1"/>
</dbReference>
<keyword evidence="5" id="KW-1185">Reference proteome</keyword>
<dbReference type="OrthoDB" id="9805307at2"/>
<dbReference type="EMBL" id="PDJH01000001">
    <property type="protein sequence ID" value="PFG37770.1"/>
    <property type="molecule type" value="Genomic_DNA"/>
</dbReference>
<dbReference type="GO" id="GO:0016853">
    <property type="term" value="F:isomerase activity"/>
    <property type="evidence" value="ECO:0007669"/>
    <property type="project" value="UniProtKB-ARBA"/>
</dbReference>
<dbReference type="PANTHER" id="PTHR11820:SF7">
    <property type="entry name" value="ACYLPYRUVASE FAHD1, MITOCHONDRIAL"/>
    <property type="match status" value="1"/>
</dbReference>
<name>A0A2A9EHP3_9MICO</name>